<dbReference type="AlphaFoldDB" id="A0A7J6MVA8"/>
<evidence type="ECO:0000259" key="1">
    <source>
        <dbReference type="Pfam" id="PF03981"/>
    </source>
</evidence>
<reference evidence="2 3" key="1">
    <citation type="submission" date="2020-04" db="EMBL/GenBank/DDBJ databases">
        <title>Perkinsus olseni comparative genomics.</title>
        <authorList>
            <person name="Bogema D.R."/>
        </authorList>
    </citation>
    <scope>NUCLEOTIDE SEQUENCE [LARGE SCALE GENOMIC DNA]</scope>
    <source>
        <strain evidence="2">ATCC PRA-31</strain>
    </source>
</reference>
<name>A0A7J6MVA8_PEROL</name>
<dbReference type="InterPro" id="IPR021150">
    <property type="entry name" value="Ubiq_cyt_c_chap"/>
</dbReference>
<protein>
    <recommendedName>
        <fullName evidence="1">Ubiquinol-cytochrome c chaperone domain-containing protein</fullName>
    </recommendedName>
</protein>
<dbReference type="Proteomes" id="UP000572268">
    <property type="component" value="Unassembled WGS sequence"/>
</dbReference>
<accession>A0A7J6MVA8</accession>
<sequence>MLTPRNLRKVTVRLIPACGLPRRWFSSAATTEEKHYRDLGEPPLPSTHRVFTRSGVRAFDAQIDYPIEEVPVILAAGRTILADERIRFSEEELQGLPEPELHDGVFWMMRCLQRARLSSTIVNGLVQRVYDRVEYPKLGFPSTLDRKIKIQKTLHWKDVPDDGEYCKIIPLAYWTGLNLWLLFQRVSVDGYPFDNWLANDLLEWQYMLLDQWIRMAGVPTPSVGMETHRMERLLVGMSQTLDEACFALPRNFEGIHPTPENSPEELPVSVAGTLEVGPETYSDHVPLAMRMGMFYHSVWKTVFAGAHDLTALEKRRLYLTTIYLLKNRSMLWHMSPQQVCMAKWAWADV</sequence>
<organism evidence="2 3">
    <name type="scientific">Perkinsus olseni</name>
    <name type="common">Perkinsus atlanticus</name>
    <dbReference type="NCBI Taxonomy" id="32597"/>
    <lineage>
        <taxon>Eukaryota</taxon>
        <taxon>Sar</taxon>
        <taxon>Alveolata</taxon>
        <taxon>Perkinsozoa</taxon>
        <taxon>Perkinsea</taxon>
        <taxon>Perkinsida</taxon>
        <taxon>Perkinsidae</taxon>
        <taxon>Perkinsus</taxon>
    </lineage>
</organism>
<comment type="caution">
    <text evidence="2">The sequence shown here is derived from an EMBL/GenBank/DDBJ whole genome shotgun (WGS) entry which is preliminary data.</text>
</comment>
<gene>
    <name evidence="2" type="ORF">FOL46_001079</name>
</gene>
<dbReference type="Pfam" id="PF03981">
    <property type="entry name" value="Ubiq_cyt_C_chap"/>
    <property type="match status" value="1"/>
</dbReference>
<dbReference type="EMBL" id="JABANN010000013">
    <property type="protein sequence ID" value="KAF4675552.1"/>
    <property type="molecule type" value="Genomic_DNA"/>
</dbReference>
<proteinExistence type="predicted"/>
<feature type="domain" description="Ubiquinol-cytochrome c chaperone" evidence="1">
    <location>
        <begin position="173"/>
        <end position="247"/>
    </location>
</feature>
<evidence type="ECO:0000313" key="3">
    <source>
        <dbReference type="Proteomes" id="UP000572268"/>
    </source>
</evidence>
<evidence type="ECO:0000313" key="2">
    <source>
        <dbReference type="EMBL" id="KAF4675552.1"/>
    </source>
</evidence>